<proteinExistence type="predicted"/>
<dbReference type="RefSeq" id="WP_265722576.1">
    <property type="nucleotide sequence ID" value="NZ_JAPIVK010000025.1"/>
</dbReference>
<comment type="caution">
    <text evidence="3">The sequence shown here is derived from an EMBL/GenBank/DDBJ whole genome shotgun (WGS) entry which is preliminary data.</text>
</comment>
<evidence type="ECO:0000313" key="3">
    <source>
        <dbReference type="EMBL" id="MFD2312028.1"/>
    </source>
</evidence>
<dbReference type="InterPro" id="IPR013517">
    <property type="entry name" value="FG-GAP"/>
</dbReference>
<dbReference type="Pfam" id="PF05860">
    <property type="entry name" value="TPS"/>
    <property type="match status" value="1"/>
</dbReference>
<dbReference type="Pfam" id="PF14312">
    <property type="entry name" value="FG-GAP_2"/>
    <property type="match status" value="2"/>
</dbReference>
<feature type="domain" description="Filamentous haemagglutinin FhaB/tRNA nuclease CdiA-like TPS" evidence="2">
    <location>
        <begin position="45"/>
        <end position="157"/>
    </location>
</feature>
<name>A0ABW5EFZ2_9GAMM</name>
<dbReference type="NCBIfam" id="TIGR01901">
    <property type="entry name" value="adhes_NPXG"/>
    <property type="match status" value="1"/>
</dbReference>
<evidence type="ECO:0000256" key="1">
    <source>
        <dbReference type="SAM" id="MobiDB-lite"/>
    </source>
</evidence>
<dbReference type="Proteomes" id="UP001597425">
    <property type="component" value="Unassembled WGS sequence"/>
</dbReference>
<evidence type="ECO:0000313" key="4">
    <source>
        <dbReference type="Proteomes" id="UP001597425"/>
    </source>
</evidence>
<dbReference type="SMART" id="SM00912">
    <property type="entry name" value="Haemagg_act"/>
    <property type="match status" value="1"/>
</dbReference>
<dbReference type="EMBL" id="JBHUJD010000027">
    <property type="protein sequence ID" value="MFD2312028.1"/>
    <property type="molecule type" value="Genomic_DNA"/>
</dbReference>
<dbReference type="InterPro" id="IPR008638">
    <property type="entry name" value="FhaB/CdiA-like_TPS"/>
</dbReference>
<organism evidence="3 4">
    <name type="scientific">Microbulbifer halophilus</name>
    <dbReference type="NCBI Taxonomy" id="453963"/>
    <lineage>
        <taxon>Bacteria</taxon>
        <taxon>Pseudomonadati</taxon>
        <taxon>Pseudomonadota</taxon>
        <taxon>Gammaproteobacteria</taxon>
        <taxon>Cellvibrionales</taxon>
        <taxon>Microbulbiferaceae</taxon>
        <taxon>Microbulbifer</taxon>
    </lineage>
</organism>
<dbReference type="SUPFAM" id="SSF82171">
    <property type="entry name" value="DPP6 N-terminal domain-like"/>
    <property type="match status" value="1"/>
</dbReference>
<dbReference type="SMART" id="SM00191">
    <property type="entry name" value="Int_alpha"/>
    <property type="match status" value="5"/>
</dbReference>
<sequence length="2268" mass="228907">MKTEDSGAVLMREDRVAETGASGVQTPRRATGGSERAPVAVNGETAASPGEDRVLAGEAAVARRGAEVVVRQRSTVAVIAFDELSLGADATLRLEQPGAASLTVLVVRGGVASTLAGRLEAPGRVVLSNPQGVVFAPGAELVVAGLVAAAHELENASSPMASDARLRFGGGATSAIVENAGAIRTAEAGFVALVGPEVRQGGTIVAPRGRVALAACAGCAVTPESEEPVGFAPGDELAARDSGAGMVVQRGRIAAEGVDEAGRPVAGGGRIAITGGHVGLGGTVSVSGSAGGCLAVTSSGLLSLGERVEARGLAGAGGQVHYQAARVVETATARTDASGSTDGGAVSLVARADLLSSGTYSAAGASGVGGRIDMTAANVRLLSARLVASGPRRGGLVRIGGAFRGGKVADVRRPEHAAFVGRWGALPDLATAESNFFNDDTAIDVSSLSGMGGTAVIWSDVETTFLGGIVAAGKTGGGAVEISSAGELRRAQLLNVKVGKGQLLLDPKYLTVGAEAQHWVPHYIIGPGVDPLKSEKDPKREVNQKLQQASPYFGASAALNAAGTRLAVGAFTGDKGSVYGAVYLFSFKTVNFGGAALIGTVGKGHDIDVQDLKGGEQFGRSVALNAAGTRLVVGAAVTEQKTGAVYLFKFKDGDFGGGQAAGIIGHPTAANAIKVPKLQPGSYFGWSVALNADGTRLAVGAWGDRGEDNSNANTGAVHLFQFKDGDFGDCQHAGVIGRGYKERTDTSVDLPPGANFGISLALNGDGTRMAVGARRAGAVGAVYLFKFATREPGPAKLAARIGKGLTGPDLVALGELHGEFGTSVALNADGTLLAVGAKGDAGSAPTQNAGAVYVFGFADRDFGGGKLKGILGRGYRRADDVDMAKLKENDYFGTSVALNAYGTRMVVGYALTGSPGVYLFTAGDENLSGYFQYHNHQSQTEAVKGEAIAGVLAGGTAVTLQALNDITVDAPIDLVAGASAVAALTLQAGRSVHVNADILTRGGKVTLSANEDISQIPGASLNQDPGTGEITLAAHKTIDAGSGAVALRLNADPRLVNHDIGDITLSGAIRGGSIQVISDAAAVGKDKSVVLAQGASLAAGGKGDALVISAPVFDNRAGSQALSAASGRWLVWSVKPGKDPLAGLSPDFKQYYAKYGTTTPEQATGNGLLYSAGAPGITVNLTGEVKKPYDGNADAKLDDGNYTVAGLMAGETLSGPKAGTYDDKKAGTGKLVTVDAPGNEFAVKALNGQVNVYGYQFPRQLSGKVGTIEKKDLHVTGVAVADKDEDGSDTATVTNPGTIDKRDLADPNDAVQLVTAKVQGKFAQKGEGHNIEVRLSGYALSGADAGNYKIVVPAVTASIRKSSVRTLTVALLGAVGEVHKVYDGTTAVTAPPAKLNCELKGLDAADKGQVEVDWSRATMTFADKNVGTSKQVTVSGLDLKGAAAGKYKLPAAQVSGNIGAIDKAPLPVSGVSAADKVYDGTVSAALSGGTIQPLGQDKVTLEATHAAGTFASKNVGQHIAVTASGYSITGADAGNYDLKPPQGVTATITAKPLPVSGVSAADKIYDGTDSATLSGGSIQPLGQDKVTLVATHAAGKFASKDVGQHIAVTASGYTISGADAGNYGLRPPQGLTATIAARPLTATLTGDVRKVYDGTVAATLGAANIQLAGLVAGETLAADTGRATAAYADKRVGVGKPVTVSGLALGGAGAGNYSLPATPVSANIGAIDKKQLHVTGVAVADKDEDGRNTATVTNPGDIDKRDLADPHDAVQLVTAKVQGQFAQAGEGHNIKVTLSGYALSGADAENYKIVVPAVTASIRKPSVKTLTVTLLGAVGEVHKVYDGTAAVTAPPAKLNCELKGLDAADKGQVEIDWSRATMTFADKNVGTSKQVTVSGLVLKGAKASKYKLPATPVSGNVGIIKPAPLPVSGVTVADKVYDGTDSAALSGGTIQPLGHDKVTLEATHAAGRFGSKNAGTHAVTAHGYTLSGADAGNYALAQPTGLTATITKKALAAALTGKVHKVYDGNETAPVKTGDIHLSGVVHSETVTVALDRASAAFADKRAGTPKQVKVSGLALAGKDAGNYELAAPQVSANVGTIDQAPLQVSGVSAEDKVYDGAPAATLHGGTVQPLAGDAVQLETAAAKGTFATKDVGQHIAVTASGYTISGADAGNYYLKPPTTAASITPKLLTVTVEHAFRRAHQPNPAFRYTISGFVPGEDQTSAKVTGIQVTTAADANSHHGEYPIKASGGSAPNYTFKYIDGVLTIHR</sequence>
<feature type="region of interest" description="Disordered" evidence="1">
    <location>
        <begin position="1"/>
        <end position="37"/>
    </location>
</feature>
<dbReference type="InterPro" id="IPR011050">
    <property type="entry name" value="Pectin_lyase_fold/virulence"/>
</dbReference>
<dbReference type="InterPro" id="IPR013519">
    <property type="entry name" value="Int_alpha_beta-p"/>
</dbReference>
<evidence type="ECO:0000259" key="2">
    <source>
        <dbReference type="SMART" id="SM00912"/>
    </source>
</evidence>
<accession>A0ABW5EFZ2</accession>
<gene>
    <name evidence="3" type="ORF">ACFSKX_16495</name>
</gene>
<dbReference type="InterPro" id="IPR041286">
    <property type="entry name" value="MBG_2"/>
</dbReference>
<keyword evidence="4" id="KW-1185">Reference proteome</keyword>
<dbReference type="Pfam" id="PF18676">
    <property type="entry name" value="MBG_2"/>
    <property type="match status" value="1"/>
</dbReference>
<dbReference type="Pfam" id="PF18657">
    <property type="entry name" value="YDG"/>
    <property type="match status" value="11"/>
</dbReference>
<dbReference type="SUPFAM" id="SSF51126">
    <property type="entry name" value="Pectin lyase-like"/>
    <property type="match status" value="1"/>
</dbReference>
<dbReference type="InterPro" id="IPR012334">
    <property type="entry name" value="Pectin_lyas_fold"/>
</dbReference>
<dbReference type="PROSITE" id="PS51470">
    <property type="entry name" value="FG_GAP"/>
    <property type="match status" value="2"/>
</dbReference>
<dbReference type="Gene3D" id="2.160.20.10">
    <property type="entry name" value="Single-stranded right-handed beta-helix, Pectin lyase-like"/>
    <property type="match status" value="2"/>
</dbReference>
<dbReference type="InterPro" id="IPR041248">
    <property type="entry name" value="YDG"/>
</dbReference>
<reference evidence="4" key="1">
    <citation type="journal article" date="2019" name="Int. J. Syst. Evol. Microbiol.">
        <title>The Global Catalogue of Microorganisms (GCM) 10K type strain sequencing project: providing services to taxonomists for standard genome sequencing and annotation.</title>
        <authorList>
            <consortium name="The Broad Institute Genomics Platform"/>
            <consortium name="The Broad Institute Genome Sequencing Center for Infectious Disease"/>
            <person name="Wu L."/>
            <person name="Ma J."/>
        </authorList>
    </citation>
    <scope>NUCLEOTIDE SEQUENCE [LARGE SCALE GENOMIC DNA]</scope>
    <source>
        <strain evidence="4">KCTC 12848</strain>
    </source>
</reference>
<protein>
    <submittedName>
        <fullName evidence="3">YDG domain-containing protein</fullName>
    </submittedName>
</protein>
<feature type="compositionally biased region" description="Basic and acidic residues" evidence="1">
    <location>
        <begin position="1"/>
        <end position="17"/>
    </location>
</feature>